<accession>A0A9N9ZIA3</accession>
<protein>
    <submittedName>
        <fullName evidence="1">Uncharacterized protein</fullName>
    </submittedName>
</protein>
<dbReference type="Proteomes" id="UP000775872">
    <property type="component" value="Unassembled WGS sequence"/>
</dbReference>
<dbReference type="AlphaFoldDB" id="A0A9N9ZIA3"/>
<evidence type="ECO:0000313" key="2">
    <source>
        <dbReference type="Proteomes" id="UP000775872"/>
    </source>
</evidence>
<name>A0A9N9ZIA3_9HYPO</name>
<dbReference type="EMBL" id="CABFOC020000063">
    <property type="protein sequence ID" value="CAH0056007.1"/>
    <property type="molecule type" value="Genomic_DNA"/>
</dbReference>
<keyword evidence="2" id="KW-1185">Reference proteome</keyword>
<proteinExistence type="predicted"/>
<reference evidence="2" key="1">
    <citation type="submission" date="2019-06" db="EMBL/GenBank/DDBJ databases">
        <authorList>
            <person name="Broberg M."/>
        </authorList>
    </citation>
    <scope>NUCLEOTIDE SEQUENCE [LARGE SCALE GENOMIC DNA]</scope>
</reference>
<evidence type="ECO:0000313" key="1">
    <source>
        <dbReference type="EMBL" id="CAH0056007.1"/>
    </source>
</evidence>
<organism evidence="1 2">
    <name type="scientific">Clonostachys solani</name>
    <dbReference type="NCBI Taxonomy" id="160281"/>
    <lineage>
        <taxon>Eukaryota</taxon>
        <taxon>Fungi</taxon>
        <taxon>Dikarya</taxon>
        <taxon>Ascomycota</taxon>
        <taxon>Pezizomycotina</taxon>
        <taxon>Sordariomycetes</taxon>
        <taxon>Hypocreomycetidae</taxon>
        <taxon>Hypocreales</taxon>
        <taxon>Bionectriaceae</taxon>
        <taxon>Clonostachys</taxon>
    </lineage>
</organism>
<sequence length="132" mass="14908">MNSLTIEGSGEVYSEEVTKYPFQTIGSVPTENPVSVEEEGEDRPLSYRISEFTSPFYTAFKVPTSKSPPRSDLSKEMLDGADLVPDISVGGALRDSQENGTHLIHDMYEEDWYDMRRIWYSWTGGAIRDGRC</sequence>
<gene>
    <name evidence="1" type="ORF">CSOL1703_00005941</name>
</gene>
<comment type="caution">
    <text evidence="1">The sequence shown here is derived from an EMBL/GenBank/DDBJ whole genome shotgun (WGS) entry which is preliminary data.</text>
</comment>
<reference evidence="1 2" key="2">
    <citation type="submission" date="2021-10" db="EMBL/GenBank/DDBJ databases">
        <authorList>
            <person name="Piombo E."/>
        </authorList>
    </citation>
    <scope>NUCLEOTIDE SEQUENCE [LARGE SCALE GENOMIC DNA]</scope>
</reference>